<name>A0A1Y1S3E2_9SPIO</name>
<feature type="transmembrane region" description="Helical" evidence="1">
    <location>
        <begin position="470"/>
        <end position="487"/>
    </location>
</feature>
<organism evidence="3 4">
    <name type="scientific">Marispirochaeta aestuarii</name>
    <dbReference type="NCBI Taxonomy" id="1963862"/>
    <lineage>
        <taxon>Bacteria</taxon>
        <taxon>Pseudomonadati</taxon>
        <taxon>Spirochaetota</taxon>
        <taxon>Spirochaetia</taxon>
        <taxon>Spirochaetales</taxon>
        <taxon>Spirochaetaceae</taxon>
        <taxon>Marispirochaeta</taxon>
    </lineage>
</organism>
<evidence type="ECO:0000256" key="1">
    <source>
        <dbReference type="SAM" id="Phobius"/>
    </source>
</evidence>
<dbReference type="PANTHER" id="PTHR35342:SF5">
    <property type="entry name" value="TRICARBOXYLIC TRANSPORT PROTEIN"/>
    <property type="match status" value="1"/>
</dbReference>
<protein>
    <recommendedName>
        <fullName evidence="2">DUF112 domain-containing protein</fullName>
    </recommendedName>
</protein>
<evidence type="ECO:0000313" key="4">
    <source>
        <dbReference type="Proteomes" id="UP000192343"/>
    </source>
</evidence>
<comment type="caution">
    <text evidence="3">The sequence shown here is derived from an EMBL/GenBank/DDBJ whole genome shotgun (WGS) entry which is preliminary data.</text>
</comment>
<dbReference type="RefSeq" id="WP_083047534.1">
    <property type="nucleotide sequence ID" value="NZ_MWQY01000001.1"/>
</dbReference>
<gene>
    <name evidence="3" type="ORF">B4O97_01305</name>
</gene>
<feature type="transmembrane region" description="Helical" evidence="1">
    <location>
        <begin position="397"/>
        <end position="424"/>
    </location>
</feature>
<feature type="domain" description="DUF112" evidence="2">
    <location>
        <begin position="27"/>
        <end position="443"/>
    </location>
</feature>
<feature type="transmembrane region" description="Helical" evidence="1">
    <location>
        <begin position="356"/>
        <end position="377"/>
    </location>
</feature>
<keyword evidence="1" id="KW-0472">Membrane</keyword>
<dbReference type="PANTHER" id="PTHR35342">
    <property type="entry name" value="TRICARBOXYLIC TRANSPORT PROTEIN"/>
    <property type="match status" value="1"/>
</dbReference>
<reference evidence="3 4" key="1">
    <citation type="submission" date="2017-03" db="EMBL/GenBank/DDBJ databases">
        <title>Draft Genome sequence of Marispirochaeta sp. strain JC444.</title>
        <authorList>
            <person name="Shivani Y."/>
            <person name="Subhash Y."/>
            <person name="Sasikala C."/>
            <person name="Ramana C."/>
        </authorList>
    </citation>
    <scope>NUCLEOTIDE SEQUENCE [LARGE SCALE GENOMIC DNA]</scope>
    <source>
        <strain evidence="3 4">JC444</strain>
    </source>
</reference>
<proteinExistence type="predicted"/>
<dbReference type="EMBL" id="MWQY01000001">
    <property type="protein sequence ID" value="ORC38423.1"/>
    <property type="molecule type" value="Genomic_DNA"/>
</dbReference>
<keyword evidence="1" id="KW-1133">Transmembrane helix</keyword>
<dbReference type="STRING" id="1963862.B4O97_01305"/>
<feature type="transmembrane region" description="Helical" evidence="1">
    <location>
        <begin position="27"/>
        <end position="60"/>
    </location>
</feature>
<dbReference type="InterPro" id="IPR002823">
    <property type="entry name" value="DUF112_TM"/>
</dbReference>
<feature type="transmembrane region" description="Helical" evidence="1">
    <location>
        <begin position="436"/>
        <end position="455"/>
    </location>
</feature>
<dbReference type="AlphaFoldDB" id="A0A1Y1S3E2"/>
<sequence length="501" mass="53704">MDWGILIQEWTMLPSMALSVLTNPQTLMGLVLGGLLGIIGGILPGISAVMSMTLMLGFVFKMPVDAGIGLLVGIYTGAIYGGSITAILLNMPGTPAAAATVLDGHAMARNGKSREAVGLATWSSFFGEIGGELGTFILLPFIAVVALKLGDWEIFLVSLIGLTLAGALGAKNPVKGWIAAFAGFLVVMIGTDPIWGVFRYGYTPALMRGVKFLPVLIGLFGIAEVFWVLRDRVPYQLTEKPGRMIARVRDFKGNIRTIFRSIMIGIGVGIVPGVGESVAPWLAYDMAQRKSKDGSKFGTGIPEGVIAPEVANNATSGGALIPMLVLGIPGSGPTAVMLAALFMYGIRPGPMLIIEFPGFIAKVIFLFWVSAVIFRLLSWLLSKYFIGLLSVRREVILPVAVGLGIIGAWGVGFNTFDVLVMFIFGVVGYVMRLRSFPLAPMVLGVMIGTVADQSLRRALVTYSGNIPGMFMRPFGLVLLIAFIIIIYSQMKFRKKLKIQDE</sequence>
<evidence type="ECO:0000313" key="3">
    <source>
        <dbReference type="EMBL" id="ORC38423.1"/>
    </source>
</evidence>
<feature type="transmembrane region" description="Helical" evidence="1">
    <location>
        <begin position="176"/>
        <end position="198"/>
    </location>
</feature>
<feature type="transmembrane region" description="Helical" evidence="1">
    <location>
        <begin position="129"/>
        <end position="147"/>
    </location>
</feature>
<keyword evidence="4" id="KW-1185">Reference proteome</keyword>
<accession>A0A1Y1S3E2</accession>
<dbReference type="Proteomes" id="UP000192343">
    <property type="component" value="Unassembled WGS sequence"/>
</dbReference>
<feature type="transmembrane region" description="Helical" evidence="1">
    <location>
        <begin position="210"/>
        <end position="229"/>
    </location>
</feature>
<feature type="transmembrane region" description="Helical" evidence="1">
    <location>
        <begin position="319"/>
        <end position="344"/>
    </location>
</feature>
<dbReference type="OrthoDB" id="359531at2"/>
<evidence type="ECO:0000259" key="2">
    <source>
        <dbReference type="Pfam" id="PF01970"/>
    </source>
</evidence>
<feature type="transmembrane region" description="Helical" evidence="1">
    <location>
        <begin position="67"/>
        <end position="89"/>
    </location>
</feature>
<feature type="transmembrane region" description="Helical" evidence="1">
    <location>
        <begin position="154"/>
        <end position="170"/>
    </location>
</feature>
<keyword evidence="1" id="KW-0812">Transmembrane</keyword>
<dbReference type="Pfam" id="PF01970">
    <property type="entry name" value="TctA"/>
    <property type="match status" value="1"/>
</dbReference>